<feature type="coiled-coil region" evidence="1">
    <location>
        <begin position="114"/>
        <end position="141"/>
    </location>
</feature>
<protein>
    <submittedName>
        <fullName evidence="2">Uncharacterized protein</fullName>
    </submittedName>
</protein>
<reference evidence="2 3" key="1">
    <citation type="journal article" date="2016" name="Biochim. Biophys. Acta">
        <title>Characterization of red-shifted phycobilisomes isolated from the chlorophyll f-containing cyanobacterium Halomicronema hongdechloris.</title>
        <authorList>
            <person name="Li Y."/>
            <person name="Lin Y."/>
            <person name="Garvey C.J."/>
            <person name="Birch D."/>
            <person name="Corkery R.W."/>
            <person name="Loughlin P.C."/>
            <person name="Scheer H."/>
            <person name="Willows R.D."/>
            <person name="Chen M."/>
        </authorList>
    </citation>
    <scope>NUCLEOTIDE SEQUENCE [LARGE SCALE GENOMIC DNA]</scope>
    <source>
        <strain evidence="2 3">C2206</strain>
    </source>
</reference>
<keyword evidence="1" id="KW-0175">Coiled coil</keyword>
<proteinExistence type="predicted"/>
<gene>
    <name evidence="2" type="ORF">XM38_048640</name>
</gene>
<name>A0A1Z3HU93_9CYAN</name>
<accession>A0A1Z3HU93</accession>
<dbReference type="RefSeq" id="WP_080811706.1">
    <property type="nucleotide sequence ID" value="NZ_CP021983.2"/>
</dbReference>
<dbReference type="EMBL" id="CP021983">
    <property type="protein sequence ID" value="ASC73890.1"/>
    <property type="molecule type" value="Genomic_DNA"/>
</dbReference>
<evidence type="ECO:0000313" key="3">
    <source>
        <dbReference type="Proteomes" id="UP000191901"/>
    </source>
</evidence>
<keyword evidence="3" id="KW-1185">Reference proteome</keyword>
<sequence>MTNNGDRLERIEALVHANAEAIAAMRDAQEHDRFDLSEARQIADSNARAIAAGAEETRQLRQSLQASIQETQHIADSNARAIAAGAEETRQLRQSLQASIQETQHIADSNARAIAAGAEETRQLRQNLRELSEESRQRLNENIADTVSMISDLGQQQAETDQRFNTLLAEARADRLRQRAAEERNRIEHEEFRVFMQDTLREIRQIWQRLAG</sequence>
<evidence type="ECO:0000256" key="1">
    <source>
        <dbReference type="SAM" id="Coils"/>
    </source>
</evidence>
<dbReference type="AlphaFoldDB" id="A0A1Z3HU93"/>
<dbReference type="KEGG" id="hhg:XM38_048640"/>
<dbReference type="Proteomes" id="UP000191901">
    <property type="component" value="Chromosome"/>
</dbReference>
<evidence type="ECO:0000313" key="2">
    <source>
        <dbReference type="EMBL" id="ASC73890.1"/>
    </source>
</evidence>
<organism evidence="2 3">
    <name type="scientific">Halomicronema hongdechloris C2206</name>
    <dbReference type="NCBI Taxonomy" id="1641165"/>
    <lineage>
        <taxon>Bacteria</taxon>
        <taxon>Bacillati</taxon>
        <taxon>Cyanobacteriota</taxon>
        <taxon>Cyanophyceae</taxon>
        <taxon>Nodosilineales</taxon>
        <taxon>Nodosilineaceae</taxon>
        <taxon>Halomicronema</taxon>
    </lineage>
</organism>